<comment type="cofactor">
    <cofactor evidence="1 7">
        <name>pyridoxal 5'-phosphate</name>
        <dbReference type="ChEBI" id="CHEBI:597326"/>
    </cofactor>
</comment>
<dbReference type="CDD" id="cd00609">
    <property type="entry name" value="AAT_like"/>
    <property type="match status" value="1"/>
</dbReference>
<keyword evidence="4 7" id="KW-0808">Transferase</keyword>
<evidence type="ECO:0000256" key="5">
    <source>
        <dbReference type="ARBA" id="ARBA00022898"/>
    </source>
</evidence>
<dbReference type="InterPro" id="IPR015421">
    <property type="entry name" value="PyrdxlP-dep_Trfase_major"/>
</dbReference>
<dbReference type="AlphaFoldDB" id="A0A918XTY2"/>
<reference evidence="9" key="2">
    <citation type="submission" date="2020-09" db="EMBL/GenBank/DDBJ databases">
        <authorList>
            <person name="Sun Q."/>
            <person name="Kim S."/>
        </authorList>
    </citation>
    <scope>NUCLEOTIDE SEQUENCE</scope>
    <source>
        <strain evidence="9">KCTC 42651</strain>
    </source>
</reference>
<sequence>MTQGPRKLRPSTRGQVAPFIVMDVMSAAAAREAAGGDVLHLEVGQPSTPAPRGVLDAARRALDTDRIGYTVALGIPSLRERIARHYRDRYGVSVPAERIAVTTGSSAGFQLAFLAAFEAGSRVALASPGYPAYRNILQALNIEVVDLPTERADRYQPTVERLVAAHSGDAGPIDGVIVASPSNPTGTMLDGPAMQRLAGWCRANGVRLISDEIYHGIEYGTRAVTALEADPDALVINSFSKYFSMTGWRIGWMVVPADLLRSVECLAQNFFISAPTLSQIAAEAAFECEDELQANLARYAANREVLLNELPKAGLDDLAPADGAFYVYANVAAHTNDSVEFCRRMLAETGIACTPGVDFDPSRGHATVRFSFAGATDTMAEACRRLGDWLR</sequence>
<protein>
    <recommendedName>
        <fullName evidence="7">Aminotransferase</fullName>
        <ecNumber evidence="7">2.6.1.-</ecNumber>
    </recommendedName>
</protein>
<comment type="catalytic activity">
    <reaction evidence="6">
        <text>L-aspartate + 2-oxoglutarate = oxaloacetate + L-glutamate</text>
        <dbReference type="Rhea" id="RHEA:21824"/>
        <dbReference type="ChEBI" id="CHEBI:16452"/>
        <dbReference type="ChEBI" id="CHEBI:16810"/>
        <dbReference type="ChEBI" id="CHEBI:29985"/>
        <dbReference type="ChEBI" id="CHEBI:29991"/>
        <dbReference type="EC" id="2.6.1.1"/>
    </reaction>
</comment>
<dbReference type="RefSeq" id="WP_189990969.1">
    <property type="nucleotide sequence ID" value="NZ_BMZS01000006.1"/>
</dbReference>
<dbReference type="SUPFAM" id="SSF53383">
    <property type="entry name" value="PLP-dependent transferases"/>
    <property type="match status" value="1"/>
</dbReference>
<evidence type="ECO:0000259" key="8">
    <source>
        <dbReference type="Pfam" id="PF00155"/>
    </source>
</evidence>
<evidence type="ECO:0000313" key="10">
    <source>
        <dbReference type="Proteomes" id="UP000630353"/>
    </source>
</evidence>
<dbReference type="GO" id="GO:0006520">
    <property type="term" value="P:amino acid metabolic process"/>
    <property type="evidence" value="ECO:0007669"/>
    <property type="project" value="InterPro"/>
</dbReference>
<dbReference type="Proteomes" id="UP000630353">
    <property type="component" value="Unassembled WGS sequence"/>
</dbReference>
<keyword evidence="3 7" id="KW-0032">Aminotransferase</keyword>
<gene>
    <name evidence="9" type="ORF">GCM10017083_29980</name>
</gene>
<comment type="similarity">
    <text evidence="2 7">Belongs to the class-I pyridoxal-phosphate-dependent aminotransferase family.</text>
</comment>
<dbReference type="EMBL" id="BMZS01000006">
    <property type="protein sequence ID" value="GHD53369.1"/>
    <property type="molecule type" value="Genomic_DNA"/>
</dbReference>
<name>A0A918XTY2_9PROT</name>
<evidence type="ECO:0000256" key="4">
    <source>
        <dbReference type="ARBA" id="ARBA00022679"/>
    </source>
</evidence>
<dbReference type="GO" id="GO:0004069">
    <property type="term" value="F:L-aspartate:2-oxoglutarate aminotransferase activity"/>
    <property type="evidence" value="ECO:0007669"/>
    <property type="project" value="UniProtKB-EC"/>
</dbReference>
<organism evidence="9 10">
    <name type="scientific">Thalassobaculum fulvum</name>
    <dbReference type="NCBI Taxonomy" id="1633335"/>
    <lineage>
        <taxon>Bacteria</taxon>
        <taxon>Pseudomonadati</taxon>
        <taxon>Pseudomonadota</taxon>
        <taxon>Alphaproteobacteria</taxon>
        <taxon>Rhodospirillales</taxon>
        <taxon>Thalassobaculaceae</taxon>
        <taxon>Thalassobaculum</taxon>
    </lineage>
</organism>
<evidence type="ECO:0000313" key="9">
    <source>
        <dbReference type="EMBL" id="GHD53369.1"/>
    </source>
</evidence>
<dbReference type="PANTHER" id="PTHR46383">
    <property type="entry name" value="ASPARTATE AMINOTRANSFERASE"/>
    <property type="match status" value="1"/>
</dbReference>
<dbReference type="PROSITE" id="PS00105">
    <property type="entry name" value="AA_TRANSFER_CLASS_1"/>
    <property type="match status" value="1"/>
</dbReference>
<keyword evidence="10" id="KW-1185">Reference proteome</keyword>
<dbReference type="Gene3D" id="3.40.640.10">
    <property type="entry name" value="Type I PLP-dependent aspartate aminotransferase-like (Major domain)"/>
    <property type="match status" value="1"/>
</dbReference>
<evidence type="ECO:0000256" key="1">
    <source>
        <dbReference type="ARBA" id="ARBA00001933"/>
    </source>
</evidence>
<evidence type="ECO:0000256" key="2">
    <source>
        <dbReference type="ARBA" id="ARBA00007441"/>
    </source>
</evidence>
<accession>A0A918XTY2</accession>
<evidence type="ECO:0000256" key="7">
    <source>
        <dbReference type="RuleBase" id="RU000481"/>
    </source>
</evidence>
<dbReference type="PANTHER" id="PTHR46383:SF2">
    <property type="entry name" value="AMINOTRANSFERASE"/>
    <property type="match status" value="1"/>
</dbReference>
<dbReference type="Pfam" id="PF00155">
    <property type="entry name" value="Aminotran_1_2"/>
    <property type="match status" value="1"/>
</dbReference>
<feature type="domain" description="Aminotransferase class I/classII large" evidence="8">
    <location>
        <begin position="37"/>
        <end position="386"/>
    </location>
</feature>
<evidence type="ECO:0000256" key="3">
    <source>
        <dbReference type="ARBA" id="ARBA00022576"/>
    </source>
</evidence>
<dbReference type="InterPro" id="IPR050596">
    <property type="entry name" value="AspAT/PAT-like"/>
</dbReference>
<reference evidence="9" key="1">
    <citation type="journal article" date="2014" name="Int. J. Syst. Evol. Microbiol.">
        <title>Complete genome sequence of Corynebacterium casei LMG S-19264T (=DSM 44701T), isolated from a smear-ripened cheese.</title>
        <authorList>
            <consortium name="US DOE Joint Genome Institute (JGI-PGF)"/>
            <person name="Walter F."/>
            <person name="Albersmeier A."/>
            <person name="Kalinowski J."/>
            <person name="Ruckert C."/>
        </authorList>
    </citation>
    <scope>NUCLEOTIDE SEQUENCE</scope>
    <source>
        <strain evidence="9">KCTC 42651</strain>
    </source>
</reference>
<dbReference type="EC" id="2.6.1.-" evidence="7"/>
<dbReference type="InterPro" id="IPR004839">
    <property type="entry name" value="Aminotransferase_I/II_large"/>
</dbReference>
<proteinExistence type="inferred from homology"/>
<dbReference type="GO" id="GO:0030170">
    <property type="term" value="F:pyridoxal phosphate binding"/>
    <property type="evidence" value="ECO:0007669"/>
    <property type="project" value="InterPro"/>
</dbReference>
<evidence type="ECO:0000256" key="6">
    <source>
        <dbReference type="ARBA" id="ARBA00049185"/>
    </source>
</evidence>
<dbReference type="InterPro" id="IPR004838">
    <property type="entry name" value="NHTrfase_class1_PyrdxlP-BS"/>
</dbReference>
<keyword evidence="5" id="KW-0663">Pyridoxal phosphate</keyword>
<dbReference type="InterPro" id="IPR015424">
    <property type="entry name" value="PyrdxlP-dep_Trfase"/>
</dbReference>
<comment type="caution">
    <text evidence="9">The sequence shown here is derived from an EMBL/GenBank/DDBJ whole genome shotgun (WGS) entry which is preliminary data.</text>
</comment>